<evidence type="ECO:0000313" key="12">
    <source>
        <dbReference type="EMBL" id="GAA0706819.1"/>
    </source>
</evidence>
<evidence type="ECO:0000256" key="2">
    <source>
        <dbReference type="ARBA" id="ARBA00022519"/>
    </source>
</evidence>
<gene>
    <name evidence="8 12" type="primary">zipA</name>
    <name evidence="12" type="ORF">GCM10009105_05120</name>
</gene>
<dbReference type="RefSeq" id="WP_343786843.1">
    <property type="nucleotide sequence ID" value="NZ_BAAAEU010000002.1"/>
</dbReference>
<dbReference type="GO" id="GO:0051301">
    <property type="term" value="P:cell division"/>
    <property type="evidence" value="ECO:0007669"/>
    <property type="project" value="UniProtKB-KW"/>
</dbReference>
<keyword evidence="4 8" id="KW-0812">Transmembrane</keyword>
<feature type="compositionally biased region" description="Basic and acidic residues" evidence="10">
    <location>
        <begin position="32"/>
        <end position="49"/>
    </location>
</feature>
<evidence type="ECO:0000256" key="4">
    <source>
        <dbReference type="ARBA" id="ARBA00022692"/>
    </source>
</evidence>
<dbReference type="InterPro" id="IPR036765">
    <property type="entry name" value="ZipA_FtsZ-bd_C_sf"/>
</dbReference>
<dbReference type="SMART" id="SM00771">
    <property type="entry name" value="ZipA_C"/>
    <property type="match status" value="1"/>
</dbReference>
<dbReference type="HAMAP" id="MF_00509">
    <property type="entry name" value="ZipA"/>
    <property type="match status" value="1"/>
</dbReference>
<feature type="domain" description="ZipA C-terminal FtsZ-binding" evidence="11">
    <location>
        <begin position="106"/>
        <end position="236"/>
    </location>
</feature>
<evidence type="ECO:0000256" key="7">
    <source>
        <dbReference type="ARBA" id="ARBA00023306"/>
    </source>
</evidence>
<evidence type="ECO:0000256" key="3">
    <source>
        <dbReference type="ARBA" id="ARBA00022618"/>
    </source>
</evidence>
<comment type="subunit">
    <text evidence="8">Interacts with FtsZ via their C-terminal domains.</text>
</comment>
<organism evidence="12 13">
    <name type="scientific">Dokdonella soli</name>
    <dbReference type="NCBI Taxonomy" id="529810"/>
    <lineage>
        <taxon>Bacteria</taxon>
        <taxon>Pseudomonadati</taxon>
        <taxon>Pseudomonadota</taxon>
        <taxon>Gammaproteobacteria</taxon>
        <taxon>Lysobacterales</taxon>
        <taxon>Rhodanobacteraceae</taxon>
        <taxon>Dokdonella</taxon>
    </lineage>
</organism>
<sequence length="252" mass="27440">MDWNPAVGIPLIVIGAIALVLIYLFGRPRKPEQGERRAARRGGDGERVEPTFGDPNAPGQPEQGELDVSMRSELDRLGAAVAEHGGGPSHVSPVRSNVGVRPDRQIERIVTLFVAARAGDTLAGSDVVVAAEKAGLQFGDMGIFHRLVLGKKVEGPVFSMANMVKPGNFDMTQLDSVRTPGVTLFMTLPGPLPALDAWEMLLPTAQRLAELLDAQVLDEGRNALGRQRIAHIRDELRAWDRQQERNQIRPGR</sequence>
<comment type="function">
    <text evidence="8 9">Essential cell division protein that stabilizes the FtsZ protofilaments by cross-linking them and that serves as a cytoplasmic membrane anchor for the Z ring. Also required for the recruitment to the septal ring of downstream cell division proteins.</text>
</comment>
<evidence type="ECO:0000256" key="9">
    <source>
        <dbReference type="RuleBase" id="RU003612"/>
    </source>
</evidence>
<evidence type="ECO:0000259" key="11">
    <source>
        <dbReference type="SMART" id="SM00771"/>
    </source>
</evidence>
<dbReference type="PANTHER" id="PTHR38685:SF1">
    <property type="entry name" value="CELL DIVISION PROTEIN ZIPA"/>
    <property type="match status" value="1"/>
</dbReference>
<comment type="subcellular location">
    <subcellularLocation>
        <location evidence="8">Cell inner membrane</location>
        <topology evidence="8">Single-pass type I membrane protein</topology>
    </subcellularLocation>
    <text evidence="8">Localizes to the Z ring in an FtsZ-dependent manner.</text>
</comment>
<accession>A0ABN1ICL4</accession>
<evidence type="ECO:0000256" key="1">
    <source>
        <dbReference type="ARBA" id="ARBA00022475"/>
    </source>
</evidence>
<evidence type="ECO:0000313" key="13">
    <source>
        <dbReference type="Proteomes" id="UP001501523"/>
    </source>
</evidence>
<dbReference type="InterPro" id="IPR011919">
    <property type="entry name" value="Cell_div_ZipA"/>
</dbReference>
<dbReference type="SUPFAM" id="SSF64383">
    <property type="entry name" value="Cell-division protein ZipA, C-terminal domain"/>
    <property type="match status" value="1"/>
</dbReference>
<dbReference type="Proteomes" id="UP001501523">
    <property type="component" value="Unassembled WGS sequence"/>
</dbReference>
<keyword evidence="13" id="KW-1185">Reference proteome</keyword>
<comment type="caution">
    <text evidence="12">The sequence shown here is derived from an EMBL/GenBank/DDBJ whole genome shotgun (WGS) entry which is preliminary data.</text>
</comment>
<dbReference type="PANTHER" id="PTHR38685">
    <property type="entry name" value="CELL DIVISION PROTEIN ZIPA"/>
    <property type="match status" value="1"/>
</dbReference>
<reference evidence="12 13" key="1">
    <citation type="journal article" date="2019" name="Int. J. Syst. Evol. Microbiol.">
        <title>The Global Catalogue of Microorganisms (GCM) 10K type strain sequencing project: providing services to taxonomists for standard genome sequencing and annotation.</title>
        <authorList>
            <consortium name="The Broad Institute Genomics Platform"/>
            <consortium name="The Broad Institute Genome Sequencing Center for Infectious Disease"/>
            <person name="Wu L."/>
            <person name="Ma J."/>
        </authorList>
    </citation>
    <scope>NUCLEOTIDE SEQUENCE [LARGE SCALE GENOMIC DNA]</scope>
    <source>
        <strain evidence="12 13">JCM 15421</strain>
    </source>
</reference>
<keyword evidence="6 8" id="KW-0472">Membrane</keyword>
<evidence type="ECO:0000256" key="8">
    <source>
        <dbReference type="HAMAP-Rule" id="MF_00509"/>
    </source>
</evidence>
<keyword evidence="3 8" id="KW-0132">Cell division</keyword>
<keyword evidence="2 8" id="KW-0997">Cell inner membrane</keyword>
<dbReference type="NCBIfam" id="TIGR02205">
    <property type="entry name" value="septum_zipA"/>
    <property type="match status" value="1"/>
</dbReference>
<comment type="similarity">
    <text evidence="8 9">Belongs to the ZipA family.</text>
</comment>
<protein>
    <recommendedName>
        <fullName evidence="8 9">Cell division protein ZipA</fullName>
    </recommendedName>
</protein>
<dbReference type="Gene3D" id="3.30.1400.10">
    <property type="entry name" value="ZipA, C-terminal FtsZ-binding domain"/>
    <property type="match status" value="1"/>
</dbReference>
<name>A0ABN1ICL4_9GAMM</name>
<proteinExistence type="inferred from homology"/>
<evidence type="ECO:0000256" key="10">
    <source>
        <dbReference type="SAM" id="MobiDB-lite"/>
    </source>
</evidence>
<feature type="transmembrane region" description="Helical" evidence="8">
    <location>
        <begin position="6"/>
        <end position="26"/>
    </location>
</feature>
<feature type="region of interest" description="Disordered" evidence="10">
    <location>
        <begin position="32"/>
        <end position="64"/>
    </location>
</feature>
<keyword evidence="1 8" id="KW-1003">Cell membrane</keyword>
<evidence type="ECO:0000256" key="6">
    <source>
        <dbReference type="ARBA" id="ARBA00023136"/>
    </source>
</evidence>
<dbReference type="InterPro" id="IPR007449">
    <property type="entry name" value="ZipA_FtsZ-bd_C"/>
</dbReference>
<evidence type="ECO:0000256" key="5">
    <source>
        <dbReference type="ARBA" id="ARBA00022989"/>
    </source>
</evidence>
<keyword evidence="5 8" id="KW-1133">Transmembrane helix</keyword>
<keyword evidence="7 8" id="KW-0131">Cell cycle</keyword>
<dbReference type="EMBL" id="BAAAEU010000002">
    <property type="protein sequence ID" value="GAA0706819.1"/>
    <property type="molecule type" value="Genomic_DNA"/>
</dbReference>
<dbReference type="Pfam" id="PF04354">
    <property type="entry name" value="ZipA_C"/>
    <property type="match status" value="1"/>
</dbReference>